<protein>
    <submittedName>
        <fullName evidence="4">Acetyl-CoA synthetase-like protein</fullName>
    </submittedName>
</protein>
<dbReference type="SMART" id="SM00823">
    <property type="entry name" value="PKS_PP"/>
    <property type="match status" value="1"/>
</dbReference>
<dbReference type="SUPFAM" id="SSF47336">
    <property type="entry name" value="ACP-like"/>
    <property type="match status" value="1"/>
</dbReference>
<evidence type="ECO:0000259" key="3">
    <source>
        <dbReference type="PROSITE" id="PS50075"/>
    </source>
</evidence>
<evidence type="ECO:0000256" key="2">
    <source>
        <dbReference type="ARBA" id="ARBA00022553"/>
    </source>
</evidence>
<dbReference type="Pfam" id="PF00501">
    <property type="entry name" value="AMP-binding"/>
    <property type="match status" value="1"/>
</dbReference>
<dbReference type="InterPro" id="IPR036736">
    <property type="entry name" value="ACP-like_sf"/>
</dbReference>
<sequence>MVASHQQQEQQHRAVPDYVDSAAASIPDSTWAIVPRSSTSLNEGWHHFTFADLARAVDSLARWIEKTCGVAERPGQTMGYMGVNDLRYLVVLAASLKTGYVPLFTSPRNSLDGQKFLVEKTECTIFLTTSEMMPQVKAIQDAVPSVRVYQAPATQDLLDPSLPTEHYPGRHSNDLKATSLILHTSGSTGMVPSSKRSMTFHEPGANEGRSLGAEDGLEPASKPFLADTRPMLAAAPFFHAMGVIVSLRSLMNRGSIVRLPSEKVMSADLVIDVIDAVKPTSGIFPPSILEDVSATPKGIEALGRLETVFFGGAPLATESGEKICRVTKLLPVIGSTEALLIGSLISPVPEEWGWFCWSASAGVVMEPAEDDLCELVIKPRDTRYQAVFHTFPEIEEWRTKDLFKRHPSKPNLWKYSGRRDDIIVLSNGEKFNPVLTEKLLESHPWVKGALVVGQGKFQAGLLIEPDWSQASTPDPSALIDHIWPMVEQANREAPAHARIYESKIVVAKHEKAFVRAPKGSIVRLQTVTAFKDEIEALYADEGYSSDPNQELDNDFELEAKIHAVFARSLPSFSADTTDDIDIFSLGVDSLDVLALTNALNKAVRGANVTAATIYSNPTVKKLASVMSETVSKSNVQHASPPTREEKLSAMVRKYTKDLVRPRNMSKATKRPSKQTVILTGSTGSLGSHILEQLLGNPDVEKVYCLNRSDNAESRQKEAFAKYHNPNADFSRATFLKTDFSVDQFGLPDPTYEHLLRTATTFIHNAWSVDFNLSLESYENTHIAGTYRAIKFAAASDHRAPIVFISSIASVGAWGSVAQDGSGVPESSTTLFDNTLSLPQGYGESKQVAAEILATASHRLGIQTAIVRAGQLAGPSTQAGGAAWNRHEWLPTVVNTSKLMNKLPRTLGNMERVDWVPMDMAAGAVIDIATATASEPEPAQVYHLANPHTTTWSQLYPVIQGFFRKEENLQLEIVEYDEWVDELARIAPTKENAERVPGLKLLDFYQSLRPETGMGLPMLQTSRAEGVSRTLREGKAVDAEVFEKWLGQWGF</sequence>
<keyword evidence="2" id="KW-0597">Phosphoprotein</keyword>
<dbReference type="InterPro" id="IPR000873">
    <property type="entry name" value="AMP-dep_synth/lig_dom"/>
</dbReference>
<dbReference type="Pfam" id="PF00550">
    <property type="entry name" value="PP-binding"/>
    <property type="match status" value="1"/>
</dbReference>
<dbReference type="Gene3D" id="1.10.1200.10">
    <property type="entry name" value="ACP-like"/>
    <property type="match status" value="1"/>
</dbReference>
<evidence type="ECO:0000313" key="5">
    <source>
        <dbReference type="Proteomes" id="UP000249619"/>
    </source>
</evidence>
<comment type="caution">
    <text evidence="4">The sequence shown here is derived from an EMBL/GenBank/DDBJ whole genome shotgun (WGS) entry which is preliminary data.</text>
</comment>
<gene>
    <name evidence="4" type="ORF">DDE83_004367</name>
</gene>
<dbReference type="SUPFAM" id="SSF56801">
    <property type="entry name" value="Acetyl-CoA synthetase-like"/>
    <property type="match status" value="1"/>
</dbReference>
<dbReference type="SUPFAM" id="SSF51735">
    <property type="entry name" value="NAD(P)-binding Rossmann-fold domains"/>
    <property type="match status" value="1"/>
</dbReference>
<dbReference type="InterPro" id="IPR013120">
    <property type="entry name" value="FAR_NAD-bd"/>
</dbReference>
<dbReference type="PANTHER" id="PTHR43439">
    <property type="entry name" value="PHENYLACETATE-COENZYME A LIGASE"/>
    <property type="match status" value="1"/>
</dbReference>
<dbReference type="GO" id="GO:0031177">
    <property type="term" value="F:phosphopantetheine binding"/>
    <property type="evidence" value="ECO:0007669"/>
    <property type="project" value="InterPro"/>
</dbReference>
<reference evidence="5" key="1">
    <citation type="submission" date="2018-05" db="EMBL/GenBank/DDBJ databases">
        <title>Draft genome sequence of Stemphylium lycopersici strain CIDEFI 213.</title>
        <authorList>
            <person name="Medina R."/>
            <person name="Franco M.E.E."/>
            <person name="Lucentini C.G."/>
            <person name="Saparrat M.C.N."/>
            <person name="Balatti P.A."/>
        </authorList>
    </citation>
    <scope>NUCLEOTIDE SEQUENCE [LARGE SCALE GENOMIC DNA]</scope>
    <source>
        <strain evidence="5">CIDEFI 213</strain>
    </source>
</reference>
<dbReference type="InterPro" id="IPR020806">
    <property type="entry name" value="PKS_PP-bd"/>
</dbReference>
<name>A0A364N5B7_STELY</name>
<dbReference type="InterPro" id="IPR036291">
    <property type="entry name" value="NAD(P)-bd_dom_sf"/>
</dbReference>
<dbReference type="Gene3D" id="3.40.50.12780">
    <property type="entry name" value="N-terminal domain of ligase-like"/>
    <property type="match status" value="1"/>
</dbReference>
<evidence type="ECO:0000313" key="4">
    <source>
        <dbReference type="EMBL" id="RAR11770.1"/>
    </source>
</evidence>
<dbReference type="Gene3D" id="3.40.50.720">
    <property type="entry name" value="NAD(P)-binding Rossmann-like Domain"/>
    <property type="match status" value="1"/>
</dbReference>
<dbReference type="EMBL" id="QGDH01000054">
    <property type="protein sequence ID" value="RAR11770.1"/>
    <property type="molecule type" value="Genomic_DNA"/>
</dbReference>
<dbReference type="InterPro" id="IPR051414">
    <property type="entry name" value="Adenylate-forming_Reductase"/>
</dbReference>
<keyword evidence="1" id="KW-0596">Phosphopantetheine</keyword>
<evidence type="ECO:0000256" key="1">
    <source>
        <dbReference type="ARBA" id="ARBA00022450"/>
    </source>
</evidence>
<dbReference type="Pfam" id="PF23562">
    <property type="entry name" value="AMP-binding_C_3"/>
    <property type="match status" value="1"/>
</dbReference>
<dbReference type="PANTHER" id="PTHR43439:SF2">
    <property type="entry name" value="ENZYME, PUTATIVE (JCVI)-RELATED"/>
    <property type="match status" value="1"/>
</dbReference>
<dbReference type="STRING" id="183478.A0A364N5B7"/>
<dbReference type="Proteomes" id="UP000249619">
    <property type="component" value="Unassembled WGS sequence"/>
</dbReference>
<dbReference type="InterPro" id="IPR009081">
    <property type="entry name" value="PP-bd_ACP"/>
</dbReference>
<dbReference type="PROSITE" id="PS00012">
    <property type="entry name" value="PHOSPHOPANTETHEINE"/>
    <property type="match status" value="1"/>
</dbReference>
<proteinExistence type="predicted"/>
<dbReference type="InterPro" id="IPR006162">
    <property type="entry name" value="Ppantetheine_attach_site"/>
</dbReference>
<organism evidence="4 5">
    <name type="scientific">Stemphylium lycopersici</name>
    <name type="common">Tomato gray leaf spot disease fungus</name>
    <name type="synonym">Thyrospora lycopersici</name>
    <dbReference type="NCBI Taxonomy" id="183478"/>
    <lineage>
        <taxon>Eukaryota</taxon>
        <taxon>Fungi</taxon>
        <taxon>Dikarya</taxon>
        <taxon>Ascomycota</taxon>
        <taxon>Pezizomycotina</taxon>
        <taxon>Dothideomycetes</taxon>
        <taxon>Pleosporomycetidae</taxon>
        <taxon>Pleosporales</taxon>
        <taxon>Pleosporineae</taxon>
        <taxon>Pleosporaceae</taxon>
        <taxon>Stemphylium</taxon>
    </lineage>
</organism>
<dbReference type="AlphaFoldDB" id="A0A364N5B7"/>
<dbReference type="Pfam" id="PF07993">
    <property type="entry name" value="NAD_binding_4"/>
    <property type="match status" value="1"/>
</dbReference>
<keyword evidence="5" id="KW-1185">Reference proteome</keyword>
<feature type="domain" description="Carrier" evidence="3">
    <location>
        <begin position="552"/>
        <end position="630"/>
    </location>
</feature>
<dbReference type="PROSITE" id="PS50075">
    <property type="entry name" value="CARRIER"/>
    <property type="match status" value="1"/>
</dbReference>
<dbReference type="InterPro" id="IPR042099">
    <property type="entry name" value="ANL_N_sf"/>
</dbReference>
<accession>A0A364N5B7</accession>